<comment type="caution">
    <text evidence="2">The sequence shown here is derived from an EMBL/GenBank/DDBJ whole genome shotgun (WGS) entry which is preliminary data.</text>
</comment>
<feature type="domain" description="SET" evidence="1">
    <location>
        <begin position="21"/>
        <end position="237"/>
    </location>
</feature>
<dbReference type="InterPro" id="IPR050600">
    <property type="entry name" value="SETD3_SETD6_MTase"/>
</dbReference>
<dbReference type="GO" id="GO:0016279">
    <property type="term" value="F:protein-lysine N-methyltransferase activity"/>
    <property type="evidence" value="ECO:0007669"/>
    <property type="project" value="InterPro"/>
</dbReference>
<dbReference type="SUPFAM" id="SSF82199">
    <property type="entry name" value="SET domain"/>
    <property type="match status" value="1"/>
</dbReference>
<dbReference type="InterPro" id="IPR044429">
    <property type="entry name" value="SETD4_SET"/>
</dbReference>
<dbReference type="CDD" id="cd19177">
    <property type="entry name" value="SET_SETD4"/>
    <property type="match status" value="1"/>
</dbReference>
<dbReference type="OrthoDB" id="341421at2759"/>
<dbReference type="AlphaFoldDB" id="A0A2A2JRW6"/>
<evidence type="ECO:0000313" key="2">
    <source>
        <dbReference type="EMBL" id="PAV64391.1"/>
    </source>
</evidence>
<gene>
    <name evidence="2" type="ORF">WR25_11411</name>
</gene>
<dbReference type="STRING" id="2018661.A0A2A2JRW6"/>
<dbReference type="InterPro" id="IPR046341">
    <property type="entry name" value="SET_dom_sf"/>
</dbReference>
<evidence type="ECO:0000313" key="3">
    <source>
        <dbReference type="Proteomes" id="UP000218231"/>
    </source>
</evidence>
<sequence>MQTDDVCEFLDWCRTQKIEFDGLELIYVQGAGYGLIAKRNFQSEEPVIKLPQKCLITAGQVVEIPKYKELVGNLSTLPSPFEMLVLFFALEEPQTSTYGPYLKMLPKHFSTPIYEGIEFPESDLPDSILSFWRQQQQELKVVSEKVESLKPKYSISKERLLWAWHVVNTRCIFVENRPNKLIDQTHGDTIAIIPFVDMLNHSTNAQGLALLDKRSSTYMVKAQKFILQDSEVFVCYGPHTNARLYIEYGFKLLDNPYAKVIINHDLFFELAEECGISLSEKRRDIIRRADLPCHLYATDEGPSWPLRNNARLLLIQEDKLDNWNDLIYNSPVDEQQEDEADKTLSQMLSRLRIRYEKKIEEISEQAKWMWKEELAVVDLTLKALQI</sequence>
<reference evidence="2 3" key="1">
    <citation type="journal article" date="2017" name="Curr. Biol.">
        <title>Genome architecture and evolution of a unichromosomal asexual nematode.</title>
        <authorList>
            <person name="Fradin H."/>
            <person name="Zegar C."/>
            <person name="Gutwein M."/>
            <person name="Lucas J."/>
            <person name="Kovtun M."/>
            <person name="Corcoran D."/>
            <person name="Baugh L.R."/>
            <person name="Kiontke K."/>
            <person name="Gunsalus K."/>
            <person name="Fitch D.H."/>
            <person name="Piano F."/>
        </authorList>
    </citation>
    <scope>NUCLEOTIDE SEQUENCE [LARGE SCALE GENOMIC DNA]</scope>
    <source>
        <strain evidence="2">PF1309</strain>
    </source>
</reference>
<proteinExistence type="predicted"/>
<keyword evidence="3" id="KW-1185">Reference proteome</keyword>
<evidence type="ECO:0000259" key="1">
    <source>
        <dbReference type="PROSITE" id="PS50280"/>
    </source>
</evidence>
<dbReference type="Pfam" id="PF00856">
    <property type="entry name" value="SET"/>
    <property type="match status" value="1"/>
</dbReference>
<dbReference type="PROSITE" id="PS50280">
    <property type="entry name" value="SET"/>
    <property type="match status" value="1"/>
</dbReference>
<organism evidence="2 3">
    <name type="scientific">Diploscapter pachys</name>
    <dbReference type="NCBI Taxonomy" id="2018661"/>
    <lineage>
        <taxon>Eukaryota</taxon>
        <taxon>Metazoa</taxon>
        <taxon>Ecdysozoa</taxon>
        <taxon>Nematoda</taxon>
        <taxon>Chromadorea</taxon>
        <taxon>Rhabditida</taxon>
        <taxon>Rhabditina</taxon>
        <taxon>Rhabditomorpha</taxon>
        <taxon>Rhabditoidea</taxon>
        <taxon>Rhabditidae</taxon>
        <taxon>Diploscapter</taxon>
    </lineage>
</organism>
<dbReference type="PANTHER" id="PTHR13271">
    <property type="entry name" value="UNCHARACTERIZED PUTATIVE METHYLTRANSFERASE"/>
    <property type="match status" value="1"/>
</dbReference>
<dbReference type="InterPro" id="IPR001214">
    <property type="entry name" value="SET_dom"/>
</dbReference>
<dbReference type="PANTHER" id="PTHR13271:SF151">
    <property type="entry name" value="SET DOMAIN-CONTAINING PROTEIN 4"/>
    <property type="match status" value="1"/>
</dbReference>
<dbReference type="EMBL" id="LIAE01010262">
    <property type="protein sequence ID" value="PAV64391.1"/>
    <property type="molecule type" value="Genomic_DNA"/>
</dbReference>
<dbReference type="Proteomes" id="UP000218231">
    <property type="component" value="Unassembled WGS sequence"/>
</dbReference>
<protein>
    <recommendedName>
        <fullName evidence="1">SET domain-containing protein</fullName>
    </recommendedName>
</protein>
<dbReference type="Gene3D" id="3.90.1410.10">
    <property type="entry name" value="set domain protein methyltransferase, domain 1"/>
    <property type="match status" value="1"/>
</dbReference>
<accession>A0A2A2JRW6</accession>
<name>A0A2A2JRW6_9BILA</name>